<accession>A0A6B3SZ45</accession>
<dbReference type="Proteomes" id="UP000482155">
    <property type="component" value="Unassembled WGS sequence"/>
</dbReference>
<proteinExistence type="inferred from homology"/>
<keyword evidence="3" id="KW-0288">FMN</keyword>
<keyword evidence="5 6" id="KW-0503">Monooxygenase</keyword>
<dbReference type="Gene3D" id="3.20.20.70">
    <property type="entry name" value="Aldolase class I"/>
    <property type="match status" value="1"/>
</dbReference>
<dbReference type="RefSeq" id="WP_163967583.1">
    <property type="nucleotide sequence ID" value="NZ_JAAIVB010000073.1"/>
</dbReference>
<dbReference type="PANTHER" id="PTHR42747">
    <property type="entry name" value="NITRONATE MONOOXYGENASE-RELATED"/>
    <property type="match status" value="1"/>
</dbReference>
<dbReference type="SUPFAM" id="SSF51412">
    <property type="entry name" value="Inosine monophosphate dehydrogenase (IMPDH)"/>
    <property type="match status" value="1"/>
</dbReference>
<sequence>MTFKRSCRIPGPHALPAIVAPMFLVSGPELVSACCKAGVIGSFPSINARTPELLEDWLLDIEAALAGGRAAMPEKPVAPYAVNLIMHSSNSRRDTDLAILARHRVPLVIASVGNPEPAVGAIHGYGGKVFCDVATVKHARRAIEAGVDGLILLCAGAGGHSGWINPFAFLREVRDFFDGPLVLAGGITDGRAIRAAQLLGADGVYIGTRFLAAQESLASADYKATLATSSADDIVLTTAVSGLPGNFLRSSLERYGLHPEHGGIQAFRIPDGESEGKRWRDIWSAGHGVGAVRTVEPAAAIVQALVEEFDRSAA</sequence>
<protein>
    <submittedName>
        <fullName evidence="6">Nitronate monooxygenase</fullName>
    </submittedName>
</protein>
<keyword evidence="2" id="KW-0285">Flavoprotein</keyword>
<dbReference type="CDD" id="cd04730">
    <property type="entry name" value="NPD_like"/>
    <property type="match status" value="1"/>
</dbReference>
<evidence type="ECO:0000256" key="5">
    <source>
        <dbReference type="ARBA" id="ARBA00023033"/>
    </source>
</evidence>
<evidence type="ECO:0000313" key="7">
    <source>
        <dbReference type="Proteomes" id="UP000482155"/>
    </source>
</evidence>
<evidence type="ECO:0000313" key="6">
    <source>
        <dbReference type="EMBL" id="NEX63649.1"/>
    </source>
</evidence>
<keyword evidence="4" id="KW-0560">Oxidoreductase</keyword>
<evidence type="ECO:0000256" key="3">
    <source>
        <dbReference type="ARBA" id="ARBA00022643"/>
    </source>
</evidence>
<reference evidence="6 7" key="1">
    <citation type="submission" date="2020-02" db="EMBL/GenBank/DDBJ databases">
        <authorList>
            <person name="Kim M.K."/>
        </authorList>
    </citation>
    <scope>NUCLEOTIDE SEQUENCE [LARGE SCALE GENOMIC DNA]</scope>
    <source>
        <strain evidence="6 7">17J57-3</strain>
    </source>
</reference>
<evidence type="ECO:0000256" key="1">
    <source>
        <dbReference type="ARBA" id="ARBA00009881"/>
    </source>
</evidence>
<name>A0A6B3SZ45_9BURK</name>
<evidence type="ECO:0000256" key="2">
    <source>
        <dbReference type="ARBA" id="ARBA00022630"/>
    </source>
</evidence>
<dbReference type="InterPro" id="IPR004136">
    <property type="entry name" value="NMO"/>
</dbReference>
<organism evidence="6 7">
    <name type="scientific">Noviherbaspirillum galbum</name>
    <dbReference type="NCBI Taxonomy" id="2709383"/>
    <lineage>
        <taxon>Bacteria</taxon>
        <taxon>Pseudomonadati</taxon>
        <taxon>Pseudomonadota</taxon>
        <taxon>Betaproteobacteria</taxon>
        <taxon>Burkholderiales</taxon>
        <taxon>Oxalobacteraceae</taxon>
        <taxon>Noviherbaspirillum</taxon>
    </lineage>
</organism>
<dbReference type="AlphaFoldDB" id="A0A6B3SZ45"/>
<comment type="similarity">
    <text evidence="1">Belongs to the nitronate monooxygenase family. NMO class I subfamily.</text>
</comment>
<comment type="caution">
    <text evidence="6">The sequence shown here is derived from an EMBL/GenBank/DDBJ whole genome shotgun (WGS) entry which is preliminary data.</text>
</comment>
<evidence type="ECO:0000256" key="4">
    <source>
        <dbReference type="ARBA" id="ARBA00023002"/>
    </source>
</evidence>
<dbReference type="InterPro" id="IPR013785">
    <property type="entry name" value="Aldolase_TIM"/>
</dbReference>
<gene>
    <name evidence="6" type="ORF">G3574_21430</name>
</gene>
<keyword evidence="7" id="KW-1185">Reference proteome</keyword>
<dbReference type="PANTHER" id="PTHR42747:SF4">
    <property type="entry name" value="BLR1330 PROTEIN"/>
    <property type="match status" value="1"/>
</dbReference>
<dbReference type="GO" id="GO:0018580">
    <property type="term" value="F:nitronate monooxygenase activity"/>
    <property type="evidence" value="ECO:0007669"/>
    <property type="project" value="InterPro"/>
</dbReference>
<dbReference type="EMBL" id="JAAIVB010000073">
    <property type="protein sequence ID" value="NEX63649.1"/>
    <property type="molecule type" value="Genomic_DNA"/>
</dbReference>
<dbReference type="Pfam" id="PF03060">
    <property type="entry name" value="NMO"/>
    <property type="match status" value="1"/>
</dbReference>